<proteinExistence type="predicted"/>
<evidence type="ECO:0000313" key="2">
    <source>
        <dbReference type="EMBL" id="GAA5114979.1"/>
    </source>
</evidence>
<organism evidence="2 3">
    <name type="scientific">Pseudonocardia adelaidensis</name>
    <dbReference type="NCBI Taxonomy" id="648754"/>
    <lineage>
        <taxon>Bacteria</taxon>
        <taxon>Bacillati</taxon>
        <taxon>Actinomycetota</taxon>
        <taxon>Actinomycetes</taxon>
        <taxon>Pseudonocardiales</taxon>
        <taxon>Pseudonocardiaceae</taxon>
        <taxon>Pseudonocardia</taxon>
    </lineage>
</organism>
<protein>
    <submittedName>
        <fullName evidence="2">Alpha/beta fold hydrolase</fullName>
    </submittedName>
</protein>
<dbReference type="SUPFAM" id="SSF53474">
    <property type="entry name" value="alpha/beta-Hydrolases"/>
    <property type="match status" value="1"/>
</dbReference>
<dbReference type="InterPro" id="IPR052897">
    <property type="entry name" value="Sec-Metab_Biosynth_Hydrolase"/>
</dbReference>
<evidence type="ECO:0000313" key="3">
    <source>
        <dbReference type="Proteomes" id="UP001500804"/>
    </source>
</evidence>
<dbReference type="PANTHER" id="PTHR37017">
    <property type="entry name" value="AB HYDROLASE-1 DOMAIN-CONTAINING PROTEIN-RELATED"/>
    <property type="match status" value="1"/>
</dbReference>
<accession>A0ABP9NGK7</accession>
<feature type="domain" description="AB hydrolase-1" evidence="1">
    <location>
        <begin position="4"/>
        <end position="214"/>
    </location>
</feature>
<dbReference type="PANTHER" id="PTHR37017:SF11">
    <property type="entry name" value="ESTERASE_LIPASE_THIOESTERASE DOMAIN-CONTAINING PROTEIN"/>
    <property type="match status" value="1"/>
</dbReference>
<dbReference type="Proteomes" id="UP001500804">
    <property type="component" value="Unassembled WGS sequence"/>
</dbReference>
<evidence type="ECO:0000259" key="1">
    <source>
        <dbReference type="Pfam" id="PF12697"/>
    </source>
</evidence>
<keyword evidence="2" id="KW-0378">Hydrolase</keyword>
<dbReference type="Gene3D" id="3.40.50.1820">
    <property type="entry name" value="alpha/beta hydrolase"/>
    <property type="match status" value="1"/>
</dbReference>
<name>A0ABP9NGK7_9PSEU</name>
<dbReference type="EMBL" id="BAABJO010000004">
    <property type="protein sequence ID" value="GAA5114979.1"/>
    <property type="molecule type" value="Genomic_DNA"/>
</dbReference>
<dbReference type="InterPro" id="IPR029058">
    <property type="entry name" value="AB_hydrolase_fold"/>
</dbReference>
<dbReference type="Pfam" id="PF12697">
    <property type="entry name" value="Abhydrolase_6"/>
    <property type="match status" value="1"/>
</dbReference>
<dbReference type="RefSeq" id="WP_345603880.1">
    <property type="nucleotide sequence ID" value="NZ_BAABJO010000004.1"/>
</dbReference>
<gene>
    <name evidence="2" type="ORF">GCM10023320_13050</name>
</gene>
<dbReference type="GO" id="GO:0016787">
    <property type="term" value="F:hydrolase activity"/>
    <property type="evidence" value="ECO:0007669"/>
    <property type="project" value="UniProtKB-KW"/>
</dbReference>
<dbReference type="InterPro" id="IPR000073">
    <property type="entry name" value="AB_hydrolase_1"/>
</dbReference>
<reference evidence="3" key="1">
    <citation type="journal article" date="2019" name="Int. J. Syst. Evol. Microbiol.">
        <title>The Global Catalogue of Microorganisms (GCM) 10K type strain sequencing project: providing services to taxonomists for standard genome sequencing and annotation.</title>
        <authorList>
            <consortium name="The Broad Institute Genomics Platform"/>
            <consortium name="The Broad Institute Genome Sequencing Center for Infectious Disease"/>
            <person name="Wu L."/>
            <person name="Ma J."/>
        </authorList>
    </citation>
    <scope>NUCLEOTIDE SEQUENCE [LARGE SCALE GENOMIC DNA]</scope>
    <source>
        <strain evidence="3">JCM 18302</strain>
    </source>
</reference>
<keyword evidence="3" id="KW-1185">Reference proteome</keyword>
<sequence>MTTFVLVPGGWHGGWDYQPLTDRLRRLGHSVHAITLPGLEPGQAAQRPSGPINLDTHIDYAAEVVQSVPGDVVLCGHSYGGMPITGVADRMPERIRHLVYIDAFVPHDGESWWDLANEYYRSVVIEGARGDGLHVAAPPGLDPRAVPHPMASFLQEVRLTGAHARIPRRTLIFASGWDATPFREQYDRLRDDPAWETHELATRHNVMRDAPDALTAILTG</sequence>
<comment type="caution">
    <text evidence="2">The sequence shown here is derived from an EMBL/GenBank/DDBJ whole genome shotgun (WGS) entry which is preliminary data.</text>
</comment>